<dbReference type="AlphaFoldDB" id="A0A409VE79"/>
<sequence>MTTNLISLAPDILLYISQFCELADLFSLSACCTLLWTLAQHKSYWLAPLIAARMRDPIACTLHDNLRQRSVARLKDIARHTLRLRKNWASPSPRIYGPVKHTEIGRSTDFIFQVPGTYYYVLHCRRTGELIAFDSSHGPSGKTTSKVHLARLIADVSPGYNEEGKFSMGLLAADSWDSHQYQLAIVSLMYDDDGITGMSLSYQRPLPTGVFDFWAVFLSGEIIGVLQTQFFGGQRTLRLLAYNLKKGNDDPGVTIDSDISVQDLAFHGHSGTWVTDNEVYLLMEYISTKMSVLYRFPKSQLPNDDNPDCPSHSSFSGSKNTIGTWNLPAATYFEAKGALTADPYYWMPCVSLIYVGDPEAMKIIFWSISDTNDQSQAGTSNSTPTSTLIPYNTTTPGALPRDNGSWQLSLIPHSGRYILLVLQQTDPEDASSHVFRLTLVGCDKNTGTCASHDLQVPDNVDLSAVSGLSMDDHTGIISLITNDGKLHIFTYA</sequence>
<name>A0A409VE79_9AGAR</name>
<keyword evidence="2" id="KW-1185">Reference proteome</keyword>
<proteinExistence type="predicted"/>
<evidence type="ECO:0008006" key="3">
    <source>
        <dbReference type="Google" id="ProtNLM"/>
    </source>
</evidence>
<reference evidence="1 2" key="1">
    <citation type="journal article" date="2018" name="Evol. Lett.">
        <title>Horizontal gene cluster transfer increased hallucinogenic mushroom diversity.</title>
        <authorList>
            <person name="Reynolds H.T."/>
            <person name="Vijayakumar V."/>
            <person name="Gluck-Thaler E."/>
            <person name="Korotkin H.B."/>
            <person name="Matheny P.B."/>
            <person name="Slot J.C."/>
        </authorList>
    </citation>
    <scope>NUCLEOTIDE SEQUENCE [LARGE SCALE GENOMIC DNA]</scope>
    <source>
        <strain evidence="1 2">2629</strain>
    </source>
</reference>
<comment type="caution">
    <text evidence="1">The sequence shown here is derived from an EMBL/GenBank/DDBJ whole genome shotgun (WGS) entry which is preliminary data.</text>
</comment>
<gene>
    <name evidence="1" type="ORF">CVT24_005993</name>
</gene>
<dbReference type="Proteomes" id="UP000284842">
    <property type="component" value="Unassembled WGS sequence"/>
</dbReference>
<dbReference type="OrthoDB" id="2937711at2759"/>
<accession>A0A409VE79</accession>
<protein>
    <recommendedName>
        <fullName evidence="3">F-box domain-containing protein</fullName>
    </recommendedName>
</protein>
<evidence type="ECO:0000313" key="2">
    <source>
        <dbReference type="Proteomes" id="UP000284842"/>
    </source>
</evidence>
<dbReference type="InParanoid" id="A0A409VE79"/>
<dbReference type="EMBL" id="NHTK01006133">
    <property type="protein sequence ID" value="PPQ63047.1"/>
    <property type="molecule type" value="Genomic_DNA"/>
</dbReference>
<evidence type="ECO:0000313" key="1">
    <source>
        <dbReference type="EMBL" id="PPQ63047.1"/>
    </source>
</evidence>
<organism evidence="1 2">
    <name type="scientific">Panaeolus cyanescens</name>
    <dbReference type="NCBI Taxonomy" id="181874"/>
    <lineage>
        <taxon>Eukaryota</taxon>
        <taxon>Fungi</taxon>
        <taxon>Dikarya</taxon>
        <taxon>Basidiomycota</taxon>
        <taxon>Agaricomycotina</taxon>
        <taxon>Agaricomycetes</taxon>
        <taxon>Agaricomycetidae</taxon>
        <taxon>Agaricales</taxon>
        <taxon>Agaricineae</taxon>
        <taxon>Galeropsidaceae</taxon>
        <taxon>Panaeolus</taxon>
    </lineage>
</organism>